<proteinExistence type="predicted"/>
<name>A0AAU9VS65_9CNID</name>
<reference evidence="1 2" key="1">
    <citation type="submission" date="2022-05" db="EMBL/GenBank/DDBJ databases">
        <authorList>
            <consortium name="Genoscope - CEA"/>
            <person name="William W."/>
        </authorList>
    </citation>
    <scope>NUCLEOTIDE SEQUENCE [LARGE SCALE GENOMIC DNA]</scope>
</reference>
<evidence type="ECO:0000313" key="2">
    <source>
        <dbReference type="Proteomes" id="UP001159428"/>
    </source>
</evidence>
<dbReference type="PANTHER" id="PTHR35450">
    <property type="entry name" value="REVERSE TRANSCRIPTASE DOMAIN-CONTAINING PROTEIN"/>
    <property type="match status" value="1"/>
</dbReference>
<sequence length="415" mass="47912">MYPMWTQSWPIAELQQLDRESRKILKENGGYHPMGTTDLLYLPKKFGGRGLKSVESTYKNIKVKTAIKLYANEDPTMRMVREFEEKCERTGRRSLKKDTERYASERGLYLKLSYPCPTANTEEGEELPGEKVGVMMMIKEEESKTKEVRQQKWQGKLIEARWDDADVIGCFSWLCRWKTAPTHTVVGVYELYQQLLPSKIYQQYKTKTSNDTDVKCRMCGKAMESVPHVLSGCSALAQSKYKTRHDAALKVLFFDLLCDMGLIESAPSWCSPETPKPEYKNDRASAFWDVPVYAEKTEVRANWIDARVVDKQKKKVLLLEMSCPWMTNRKQKEEEKTSKYAPLRREIRQQYPHYKIAQYNIIIDVLGGVSRKTLDSIKELVGVRADKILLDIQKAVISSALNIARSFKVLTAQDL</sequence>
<evidence type="ECO:0008006" key="3">
    <source>
        <dbReference type="Google" id="ProtNLM"/>
    </source>
</evidence>
<evidence type="ECO:0000313" key="1">
    <source>
        <dbReference type="EMBL" id="CAH3033221.1"/>
    </source>
</evidence>
<accession>A0AAU9VS65</accession>
<comment type="caution">
    <text evidence="1">The sequence shown here is derived from an EMBL/GenBank/DDBJ whole genome shotgun (WGS) entry which is preliminary data.</text>
</comment>
<dbReference type="EMBL" id="CALNXJ010000002">
    <property type="protein sequence ID" value="CAH3033221.1"/>
    <property type="molecule type" value="Genomic_DNA"/>
</dbReference>
<dbReference type="AlphaFoldDB" id="A0AAU9VS65"/>
<gene>
    <name evidence="1" type="ORF">PMEA_00011011</name>
</gene>
<dbReference type="Proteomes" id="UP001159428">
    <property type="component" value="Unassembled WGS sequence"/>
</dbReference>
<keyword evidence="2" id="KW-1185">Reference proteome</keyword>
<dbReference type="PANTHER" id="PTHR35450:SF2">
    <property type="entry name" value="REVERSE TRANSCRIPTASE DOMAIN-CONTAINING PROTEIN"/>
    <property type="match status" value="1"/>
</dbReference>
<protein>
    <recommendedName>
        <fullName evidence="3">Reverse transcriptase</fullName>
    </recommendedName>
</protein>
<organism evidence="1 2">
    <name type="scientific">Pocillopora meandrina</name>
    <dbReference type="NCBI Taxonomy" id="46732"/>
    <lineage>
        <taxon>Eukaryota</taxon>
        <taxon>Metazoa</taxon>
        <taxon>Cnidaria</taxon>
        <taxon>Anthozoa</taxon>
        <taxon>Hexacorallia</taxon>
        <taxon>Scleractinia</taxon>
        <taxon>Astrocoeniina</taxon>
        <taxon>Pocilloporidae</taxon>
        <taxon>Pocillopora</taxon>
    </lineage>
</organism>